<dbReference type="Proteomes" id="UP000321306">
    <property type="component" value="Unassembled WGS sequence"/>
</dbReference>
<dbReference type="OrthoDB" id="198812at2"/>
<keyword evidence="2" id="KW-1185">Reference proteome</keyword>
<evidence type="ECO:0000313" key="2">
    <source>
        <dbReference type="Proteomes" id="UP000321306"/>
    </source>
</evidence>
<dbReference type="AlphaFoldDB" id="A0A511N2W2"/>
<accession>A0A511N2W2</accession>
<protein>
    <submittedName>
        <fullName evidence="1">Uncharacterized protein</fullName>
    </submittedName>
</protein>
<comment type="caution">
    <text evidence="1">The sequence shown here is derived from an EMBL/GenBank/DDBJ whole genome shotgun (WGS) entry which is preliminary data.</text>
</comment>
<reference evidence="1 2" key="1">
    <citation type="submission" date="2019-07" db="EMBL/GenBank/DDBJ databases">
        <title>Whole genome shotgun sequence of Deinococcus cellulosilyticus NBRC 106333.</title>
        <authorList>
            <person name="Hosoyama A."/>
            <person name="Uohara A."/>
            <person name="Ohji S."/>
            <person name="Ichikawa N."/>
        </authorList>
    </citation>
    <scope>NUCLEOTIDE SEQUENCE [LARGE SCALE GENOMIC DNA]</scope>
    <source>
        <strain evidence="1 2">NBRC 106333</strain>
    </source>
</reference>
<sequence>MTHAELVQYAEKWLSSRVGFSFNDRMRAYTQEFPDVIGFRQWWTVIIECKISRADFLADAKKPHRVRVQQGIRKGMGNYRLYACPTGLIKPEELPEKWGLLYFSEGGRCKAIINPLDMQGAVLRAPYVFDADRQEEMNMMYSALRRLHLRGRIPEIYGPGWQE</sequence>
<gene>
    <name evidence="1" type="ORF">DC3_28250</name>
</gene>
<dbReference type="RefSeq" id="WP_146885253.1">
    <property type="nucleotide sequence ID" value="NZ_BJXB01000012.1"/>
</dbReference>
<evidence type="ECO:0000313" key="1">
    <source>
        <dbReference type="EMBL" id="GEM47190.1"/>
    </source>
</evidence>
<proteinExistence type="predicted"/>
<name>A0A511N2W2_DEIC1</name>
<dbReference type="EMBL" id="BJXB01000012">
    <property type="protein sequence ID" value="GEM47190.1"/>
    <property type="molecule type" value="Genomic_DNA"/>
</dbReference>
<organism evidence="1 2">
    <name type="scientific">Deinococcus cellulosilyticus (strain DSM 18568 / NBRC 106333 / KACC 11606 / 5516J-15)</name>
    <dbReference type="NCBI Taxonomy" id="1223518"/>
    <lineage>
        <taxon>Bacteria</taxon>
        <taxon>Thermotogati</taxon>
        <taxon>Deinococcota</taxon>
        <taxon>Deinococci</taxon>
        <taxon>Deinococcales</taxon>
        <taxon>Deinococcaceae</taxon>
        <taxon>Deinococcus</taxon>
    </lineage>
</organism>